<name>A0ABW2FJZ0_9BACL</name>
<dbReference type="EMBL" id="JBHTAI010000024">
    <property type="protein sequence ID" value="MFC7152597.1"/>
    <property type="molecule type" value="Genomic_DNA"/>
</dbReference>
<dbReference type="InterPro" id="IPR041483">
    <property type="entry name" value="TetR_C_34"/>
</dbReference>
<dbReference type="Proteomes" id="UP001596378">
    <property type="component" value="Unassembled WGS sequence"/>
</dbReference>
<proteinExistence type="predicted"/>
<gene>
    <name evidence="2" type="ORF">ACFQMJ_29020</name>
</gene>
<protein>
    <recommendedName>
        <fullName evidence="1">Tetracyclin repressor-like C-terminal domain-containing protein</fullName>
    </recommendedName>
</protein>
<feature type="domain" description="Tetracyclin repressor-like C-terminal" evidence="1">
    <location>
        <begin position="2"/>
        <end position="82"/>
    </location>
</feature>
<evidence type="ECO:0000259" key="1">
    <source>
        <dbReference type="Pfam" id="PF17929"/>
    </source>
</evidence>
<accession>A0ABW2FJZ0</accession>
<organism evidence="2 3">
    <name type="scientific">Cohnella cellulosilytica</name>
    <dbReference type="NCBI Taxonomy" id="986710"/>
    <lineage>
        <taxon>Bacteria</taxon>
        <taxon>Bacillati</taxon>
        <taxon>Bacillota</taxon>
        <taxon>Bacilli</taxon>
        <taxon>Bacillales</taxon>
        <taxon>Paenibacillaceae</taxon>
        <taxon>Cohnella</taxon>
    </lineage>
</organism>
<reference evidence="3" key="1">
    <citation type="journal article" date="2019" name="Int. J. Syst. Evol. Microbiol.">
        <title>The Global Catalogue of Microorganisms (GCM) 10K type strain sequencing project: providing services to taxonomists for standard genome sequencing and annotation.</title>
        <authorList>
            <consortium name="The Broad Institute Genomics Platform"/>
            <consortium name="The Broad Institute Genome Sequencing Center for Infectious Disease"/>
            <person name="Wu L."/>
            <person name="Ma J."/>
        </authorList>
    </citation>
    <scope>NUCLEOTIDE SEQUENCE [LARGE SCALE GENOMIC DNA]</scope>
    <source>
        <strain evidence="3">KCTC 12907</strain>
    </source>
</reference>
<comment type="caution">
    <text evidence="2">The sequence shown here is derived from an EMBL/GenBank/DDBJ whole genome shotgun (WGS) entry which is preliminary data.</text>
</comment>
<dbReference type="RefSeq" id="WP_378051751.1">
    <property type="nucleotide sequence ID" value="NZ_JBHMDN010000035.1"/>
</dbReference>
<evidence type="ECO:0000313" key="3">
    <source>
        <dbReference type="Proteomes" id="UP001596378"/>
    </source>
</evidence>
<sequence length="87" mass="10090">MDFKKKYALASTSLFKILRTVFPAWNDKTIAKFIRMQLQYAIGLYPSTSLSSVQIEANKQSGIPYEQVDFVAEFSEFVFYTLAYLNR</sequence>
<evidence type="ECO:0000313" key="2">
    <source>
        <dbReference type="EMBL" id="MFC7152597.1"/>
    </source>
</evidence>
<dbReference type="Pfam" id="PF17929">
    <property type="entry name" value="TetR_C_34"/>
    <property type="match status" value="1"/>
</dbReference>
<keyword evidence="3" id="KW-1185">Reference proteome</keyword>